<sequence>MKEEKQDCRQCLNGRGYAVDVESQGYRVIILELETIILRCRNTSQILLILKPFTRSHTLPASLNSKPEPLLCTTSSSAAFHTNATHGSLNTTMNPLSSRTTMPQTPSPTVCISEPSSSIQSTGLYIPILRIPIARCSDFEIQISVLLEMEANPATCVDSASEPAARCYCIIHFFLRLLCIPPTLSVNFFHFGFSLRRFIRGIRCVRHTTHIVCRTLGVGGGAGRTSTAEGSK</sequence>
<evidence type="ECO:0000313" key="3">
    <source>
        <dbReference type="Proteomes" id="UP000799118"/>
    </source>
</evidence>
<gene>
    <name evidence="2" type="ORF">BT96DRAFT_89975</name>
</gene>
<name>A0A6A4HGN4_9AGAR</name>
<evidence type="ECO:0000313" key="2">
    <source>
        <dbReference type="EMBL" id="KAE9397003.1"/>
    </source>
</evidence>
<organism evidence="2 3">
    <name type="scientific">Gymnopus androsaceus JB14</name>
    <dbReference type="NCBI Taxonomy" id="1447944"/>
    <lineage>
        <taxon>Eukaryota</taxon>
        <taxon>Fungi</taxon>
        <taxon>Dikarya</taxon>
        <taxon>Basidiomycota</taxon>
        <taxon>Agaricomycotina</taxon>
        <taxon>Agaricomycetes</taxon>
        <taxon>Agaricomycetidae</taxon>
        <taxon>Agaricales</taxon>
        <taxon>Marasmiineae</taxon>
        <taxon>Omphalotaceae</taxon>
        <taxon>Gymnopus</taxon>
    </lineage>
</organism>
<dbReference type="Proteomes" id="UP000799118">
    <property type="component" value="Unassembled WGS sequence"/>
</dbReference>
<dbReference type="EMBL" id="ML769504">
    <property type="protein sequence ID" value="KAE9397003.1"/>
    <property type="molecule type" value="Genomic_DNA"/>
</dbReference>
<dbReference type="AlphaFoldDB" id="A0A6A4HGN4"/>
<keyword evidence="1" id="KW-0472">Membrane</keyword>
<protein>
    <submittedName>
        <fullName evidence="2">Uncharacterized protein</fullName>
    </submittedName>
</protein>
<reference evidence="2" key="1">
    <citation type="journal article" date="2019" name="Environ. Microbiol.">
        <title>Fungal ecological strategies reflected in gene transcription - a case study of two litter decomposers.</title>
        <authorList>
            <person name="Barbi F."/>
            <person name="Kohler A."/>
            <person name="Barry K."/>
            <person name="Baskaran P."/>
            <person name="Daum C."/>
            <person name="Fauchery L."/>
            <person name="Ihrmark K."/>
            <person name="Kuo A."/>
            <person name="LaButti K."/>
            <person name="Lipzen A."/>
            <person name="Morin E."/>
            <person name="Grigoriev I.V."/>
            <person name="Henrissat B."/>
            <person name="Lindahl B."/>
            <person name="Martin F."/>
        </authorList>
    </citation>
    <scope>NUCLEOTIDE SEQUENCE</scope>
    <source>
        <strain evidence="2">JB14</strain>
    </source>
</reference>
<evidence type="ECO:0000256" key="1">
    <source>
        <dbReference type="SAM" id="Phobius"/>
    </source>
</evidence>
<keyword evidence="1" id="KW-1133">Transmembrane helix</keyword>
<accession>A0A6A4HGN4</accession>
<proteinExistence type="predicted"/>
<keyword evidence="3" id="KW-1185">Reference proteome</keyword>
<feature type="transmembrane region" description="Helical" evidence="1">
    <location>
        <begin position="173"/>
        <end position="193"/>
    </location>
</feature>
<keyword evidence="1" id="KW-0812">Transmembrane</keyword>